<evidence type="ECO:0000256" key="7">
    <source>
        <dbReference type="ARBA" id="ARBA00023136"/>
    </source>
</evidence>
<gene>
    <name evidence="15" type="ORF">FRY97_12460</name>
</gene>
<evidence type="ECO:0000256" key="8">
    <source>
        <dbReference type="ARBA" id="ARBA00023170"/>
    </source>
</evidence>
<evidence type="ECO:0000259" key="14">
    <source>
        <dbReference type="Pfam" id="PF07715"/>
    </source>
</evidence>
<proteinExistence type="inferred from homology"/>
<evidence type="ECO:0000256" key="2">
    <source>
        <dbReference type="ARBA" id="ARBA00022448"/>
    </source>
</evidence>
<evidence type="ECO:0000256" key="10">
    <source>
        <dbReference type="PROSITE-ProRule" id="PRU01360"/>
    </source>
</evidence>
<dbReference type="Pfam" id="PF00593">
    <property type="entry name" value="TonB_dep_Rec_b-barrel"/>
    <property type="match status" value="1"/>
</dbReference>
<dbReference type="InterPro" id="IPR000531">
    <property type="entry name" value="Beta-barrel_TonB"/>
</dbReference>
<dbReference type="GO" id="GO:0044718">
    <property type="term" value="P:siderophore transmembrane transport"/>
    <property type="evidence" value="ECO:0007669"/>
    <property type="project" value="TreeGrafter"/>
</dbReference>
<dbReference type="InterPro" id="IPR012910">
    <property type="entry name" value="Plug_dom"/>
</dbReference>
<dbReference type="SUPFAM" id="SSF49464">
    <property type="entry name" value="Carboxypeptidase regulatory domain-like"/>
    <property type="match status" value="1"/>
</dbReference>
<feature type="chain" id="PRO_5022986123" evidence="12">
    <location>
        <begin position="20"/>
        <end position="849"/>
    </location>
</feature>
<dbReference type="PANTHER" id="PTHR30069">
    <property type="entry name" value="TONB-DEPENDENT OUTER MEMBRANE RECEPTOR"/>
    <property type="match status" value="1"/>
</dbReference>
<evidence type="ECO:0000256" key="6">
    <source>
        <dbReference type="ARBA" id="ARBA00023077"/>
    </source>
</evidence>
<dbReference type="PANTHER" id="PTHR30069:SF29">
    <property type="entry name" value="HEMOGLOBIN AND HEMOGLOBIN-HAPTOGLOBIN-BINDING PROTEIN 1-RELATED"/>
    <property type="match status" value="1"/>
</dbReference>
<sequence>MKRLSTLTVLIFLCLGAWAQNGQITGTVRDANTNEPLIGANIIVANSSTGTSTDENGTFSLNVKAGEVTLEASYVSYQTMRLSVTVAEGVTIRQDITMEPLGVIGEEVVVSGSKKPEKLTESPATIETVFAREIQSYAGNPAELIARQKGIDYFRAGIATPAFNIRGFNSNFNSKNLQVTDGRFSTLVATGLPFGPLNTTIKEDIERVEVVLGPNATMYGPNAHNGLLNTVTKDPRTSEGTMITLNAGVSGDGDPLYSVRARHANVINDKFAFKIMGEYTQATEFEWADSIFIDRLDANGNLRGTPEYAGPDGIAEGYEELELDRGVDFTKLEGALYYTPTDDLEFVLNSGYSNSNYLSPTNVGRNQIKDWSIFYTQLRVNYKNLFAQVYYTKSATDDTYSIDDRTKAYYTGIDLLGLSDAEARGDFSYSTGARFRDDSDRINAEVQYNNTFGNLELIAGGQWQQDRANSLGSYLIEDPKLNSFYDGGAIVVNQYGGYAHLTYNFGGGFKALAAARADYHDVYEFNFVPKFGLLKVGGRGTWRLTYGKGIAAPTILNMFGDLFSGLILGNAEGFTVLADNPETPDVIETAEVAPQRVEQLQTFELGYRGQLVKNKLFLDANAYYNISKDFLSPVTVVGVATERGGVPIAEVQSGFATYGGLVATYINFGEVNTYGVDIGLNYYFTPEISAYANYSYFDYSVDEDNLENDFNNDGVVNFLDILVNAPTHKMGFGLNYNGPKFSAGVFGRWVQAYDYFSSFQIASQTHEGLLWRGRPIVENARSTDAFNYGPLGGFTTFDLNLGYQINERYQVNLSAVNVFNQEIREFTAAAPTKGIYTVEFRVNLAPKKD</sequence>
<comment type="similarity">
    <text evidence="10 11">Belongs to the TonB-dependent receptor family.</text>
</comment>
<dbReference type="Gene3D" id="2.40.170.20">
    <property type="entry name" value="TonB-dependent receptor, beta-barrel domain"/>
    <property type="match status" value="1"/>
</dbReference>
<name>A0A5C6RK82_9BACT</name>
<dbReference type="Gene3D" id="2.60.40.1120">
    <property type="entry name" value="Carboxypeptidase-like, regulatory domain"/>
    <property type="match status" value="1"/>
</dbReference>
<evidence type="ECO:0000256" key="12">
    <source>
        <dbReference type="SAM" id="SignalP"/>
    </source>
</evidence>
<evidence type="ECO:0000256" key="4">
    <source>
        <dbReference type="ARBA" id="ARBA00022692"/>
    </source>
</evidence>
<organism evidence="15 16">
    <name type="scientific">Phaeodactylibacter luteus</name>
    <dbReference type="NCBI Taxonomy" id="1564516"/>
    <lineage>
        <taxon>Bacteria</taxon>
        <taxon>Pseudomonadati</taxon>
        <taxon>Bacteroidota</taxon>
        <taxon>Saprospiria</taxon>
        <taxon>Saprospirales</taxon>
        <taxon>Haliscomenobacteraceae</taxon>
        <taxon>Phaeodactylibacter</taxon>
    </lineage>
</organism>
<keyword evidence="6 11" id="KW-0798">TonB box</keyword>
<dbReference type="InterPro" id="IPR039426">
    <property type="entry name" value="TonB-dep_rcpt-like"/>
</dbReference>
<dbReference type="InterPro" id="IPR036942">
    <property type="entry name" value="Beta-barrel_TonB_sf"/>
</dbReference>
<evidence type="ECO:0000256" key="11">
    <source>
        <dbReference type="RuleBase" id="RU003357"/>
    </source>
</evidence>
<dbReference type="Pfam" id="PF13715">
    <property type="entry name" value="CarbopepD_reg_2"/>
    <property type="match status" value="1"/>
</dbReference>
<dbReference type="Gene3D" id="2.170.130.10">
    <property type="entry name" value="TonB-dependent receptor, plug domain"/>
    <property type="match status" value="1"/>
</dbReference>
<dbReference type="Proteomes" id="UP000321580">
    <property type="component" value="Unassembled WGS sequence"/>
</dbReference>
<feature type="signal peptide" evidence="12">
    <location>
        <begin position="1"/>
        <end position="19"/>
    </location>
</feature>
<dbReference type="PROSITE" id="PS52016">
    <property type="entry name" value="TONB_DEPENDENT_REC_3"/>
    <property type="match status" value="1"/>
</dbReference>
<keyword evidence="4 10" id="KW-0812">Transmembrane</keyword>
<evidence type="ECO:0000256" key="1">
    <source>
        <dbReference type="ARBA" id="ARBA00004571"/>
    </source>
</evidence>
<dbReference type="GO" id="GO:0009279">
    <property type="term" value="C:cell outer membrane"/>
    <property type="evidence" value="ECO:0007669"/>
    <property type="project" value="UniProtKB-SubCell"/>
</dbReference>
<dbReference type="RefSeq" id="WP_147167870.1">
    <property type="nucleotide sequence ID" value="NZ_VOOR01000024.1"/>
</dbReference>
<evidence type="ECO:0000256" key="3">
    <source>
        <dbReference type="ARBA" id="ARBA00022452"/>
    </source>
</evidence>
<comment type="subcellular location">
    <subcellularLocation>
        <location evidence="1 10">Cell outer membrane</location>
        <topology evidence="1 10">Multi-pass membrane protein</topology>
    </subcellularLocation>
</comment>
<evidence type="ECO:0000256" key="9">
    <source>
        <dbReference type="ARBA" id="ARBA00023237"/>
    </source>
</evidence>
<reference evidence="15 16" key="1">
    <citation type="submission" date="2019-08" db="EMBL/GenBank/DDBJ databases">
        <title>Genome of Phaeodactylibacter luteus.</title>
        <authorList>
            <person name="Bowman J.P."/>
        </authorList>
    </citation>
    <scope>NUCLEOTIDE SEQUENCE [LARGE SCALE GENOMIC DNA]</scope>
    <source>
        <strain evidence="15 16">KCTC 42180</strain>
    </source>
</reference>
<keyword evidence="8 15" id="KW-0675">Receptor</keyword>
<comment type="caution">
    <text evidence="15">The sequence shown here is derived from an EMBL/GenBank/DDBJ whole genome shotgun (WGS) entry which is preliminary data.</text>
</comment>
<dbReference type="OrthoDB" id="9775095at2"/>
<dbReference type="InterPro" id="IPR037066">
    <property type="entry name" value="Plug_dom_sf"/>
</dbReference>
<evidence type="ECO:0000313" key="15">
    <source>
        <dbReference type="EMBL" id="TXB62768.1"/>
    </source>
</evidence>
<evidence type="ECO:0000313" key="16">
    <source>
        <dbReference type="Proteomes" id="UP000321580"/>
    </source>
</evidence>
<keyword evidence="7 10" id="KW-0472">Membrane</keyword>
<keyword evidence="2 10" id="KW-0813">Transport</keyword>
<protein>
    <submittedName>
        <fullName evidence="15">TonB-dependent receptor</fullName>
    </submittedName>
</protein>
<dbReference type="Pfam" id="PF07715">
    <property type="entry name" value="Plug"/>
    <property type="match status" value="1"/>
</dbReference>
<dbReference type="AlphaFoldDB" id="A0A5C6RK82"/>
<keyword evidence="9 10" id="KW-0998">Cell outer membrane</keyword>
<evidence type="ECO:0000259" key="13">
    <source>
        <dbReference type="Pfam" id="PF00593"/>
    </source>
</evidence>
<keyword evidence="3 10" id="KW-1134">Transmembrane beta strand</keyword>
<feature type="domain" description="TonB-dependent receptor plug" evidence="14">
    <location>
        <begin position="119"/>
        <end position="226"/>
    </location>
</feature>
<dbReference type="EMBL" id="VOOR01000024">
    <property type="protein sequence ID" value="TXB62768.1"/>
    <property type="molecule type" value="Genomic_DNA"/>
</dbReference>
<keyword evidence="5 12" id="KW-0732">Signal</keyword>
<dbReference type="SUPFAM" id="SSF56935">
    <property type="entry name" value="Porins"/>
    <property type="match status" value="1"/>
</dbReference>
<accession>A0A5C6RK82</accession>
<evidence type="ECO:0000256" key="5">
    <source>
        <dbReference type="ARBA" id="ARBA00022729"/>
    </source>
</evidence>
<feature type="domain" description="TonB-dependent receptor-like beta-barrel" evidence="13">
    <location>
        <begin position="340"/>
        <end position="818"/>
    </location>
</feature>
<dbReference type="GO" id="GO:0015344">
    <property type="term" value="F:siderophore uptake transmembrane transporter activity"/>
    <property type="evidence" value="ECO:0007669"/>
    <property type="project" value="TreeGrafter"/>
</dbReference>
<keyword evidence="16" id="KW-1185">Reference proteome</keyword>
<dbReference type="InterPro" id="IPR008969">
    <property type="entry name" value="CarboxyPept-like_regulatory"/>
</dbReference>